<protein>
    <recommendedName>
        <fullName evidence="5">Snurportin-1</fullName>
    </recommendedName>
</protein>
<feature type="compositionally biased region" description="Low complexity" evidence="10">
    <location>
        <begin position="42"/>
        <end position="58"/>
    </location>
</feature>
<evidence type="ECO:0000256" key="4">
    <source>
        <dbReference type="ARBA" id="ARBA00007540"/>
    </source>
</evidence>
<dbReference type="GO" id="GO:0005737">
    <property type="term" value="C:cytoplasm"/>
    <property type="evidence" value="ECO:0007669"/>
    <property type="project" value="UniProtKB-SubCell"/>
</dbReference>
<dbReference type="PANTHER" id="PTHR13403:SF6">
    <property type="entry name" value="SNURPORTIN-1"/>
    <property type="match status" value="1"/>
</dbReference>
<feature type="domain" description="Snurportin-1 N-terminal" evidence="11">
    <location>
        <begin position="114"/>
        <end position="149"/>
    </location>
</feature>
<comment type="caution">
    <text evidence="13">The sequence shown here is derived from an EMBL/GenBank/DDBJ whole genome shotgun (WGS) entry which is preliminary data.</text>
</comment>
<organism evidence="13 14">
    <name type="scientific">Phascolomyces articulosus</name>
    <dbReference type="NCBI Taxonomy" id="60185"/>
    <lineage>
        <taxon>Eukaryota</taxon>
        <taxon>Fungi</taxon>
        <taxon>Fungi incertae sedis</taxon>
        <taxon>Mucoromycota</taxon>
        <taxon>Mucoromycotina</taxon>
        <taxon>Mucoromycetes</taxon>
        <taxon>Mucorales</taxon>
        <taxon>Lichtheimiaceae</taxon>
        <taxon>Phascolomyces</taxon>
    </lineage>
</organism>
<evidence type="ECO:0000259" key="12">
    <source>
        <dbReference type="Pfam" id="PF21974"/>
    </source>
</evidence>
<evidence type="ECO:0000256" key="7">
    <source>
        <dbReference type="ARBA" id="ARBA00022490"/>
    </source>
</evidence>
<dbReference type="InterPro" id="IPR047857">
    <property type="entry name" value="Snurportin1_C"/>
</dbReference>
<keyword evidence="6" id="KW-0813">Transport</keyword>
<dbReference type="InterPro" id="IPR017336">
    <property type="entry name" value="Snurportin-1"/>
</dbReference>
<evidence type="ECO:0000256" key="3">
    <source>
        <dbReference type="ARBA" id="ARBA00004496"/>
    </source>
</evidence>
<comment type="function">
    <text evidence="1">Functions as an U snRNP-specific nuclear import adapter. Involved in the trimethylguanosine (m3G)-cap-dependent nuclear import of U snRNPs. Binds specifically to the terminal m3G-cap U snRNAs.</text>
</comment>
<gene>
    <name evidence="13" type="ORF">BDA99DRAFT_503650</name>
</gene>
<feature type="region of interest" description="Disordered" evidence="10">
    <location>
        <begin position="27"/>
        <end position="75"/>
    </location>
</feature>
<evidence type="ECO:0000256" key="6">
    <source>
        <dbReference type="ARBA" id="ARBA00022448"/>
    </source>
</evidence>
<evidence type="ECO:0000256" key="9">
    <source>
        <dbReference type="ARBA" id="ARBA00023242"/>
    </source>
</evidence>
<feature type="compositionally biased region" description="Acidic residues" evidence="10">
    <location>
        <begin position="156"/>
        <end position="177"/>
    </location>
</feature>
<dbReference type="AlphaFoldDB" id="A0AAD5PG81"/>
<evidence type="ECO:0000313" key="14">
    <source>
        <dbReference type="Proteomes" id="UP001209540"/>
    </source>
</evidence>
<dbReference type="Pfam" id="PF21974">
    <property type="entry name" value="SPN1_m3Gcap_bd"/>
    <property type="match status" value="1"/>
</dbReference>
<feature type="compositionally biased region" description="Basic and acidic residues" evidence="10">
    <location>
        <begin position="191"/>
        <end position="227"/>
    </location>
</feature>
<keyword evidence="9" id="KW-0539">Nucleus</keyword>
<name>A0AAD5PG81_9FUNG</name>
<evidence type="ECO:0000256" key="8">
    <source>
        <dbReference type="ARBA" id="ARBA00022884"/>
    </source>
</evidence>
<dbReference type="SUPFAM" id="SSF56091">
    <property type="entry name" value="DNA ligase/mRNA capping enzyme, catalytic domain"/>
    <property type="match status" value="1"/>
</dbReference>
<evidence type="ECO:0000256" key="5">
    <source>
        <dbReference type="ARBA" id="ARBA00016034"/>
    </source>
</evidence>
<evidence type="ECO:0000256" key="10">
    <source>
        <dbReference type="SAM" id="MobiDB-lite"/>
    </source>
</evidence>
<dbReference type="PANTHER" id="PTHR13403">
    <property type="entry name" value="SNURPORTIN1 RNUT1 PROTEIN RNA, U TRANSPORTER 1"/>
    <property type="match status" value="1"/>
</dbReference>
<evidence type="ECO:0000256" key="2">
    <source>
        <dbReference type="ARBA" id="ARBA00004123"/>
    </source>
</evidence>
<feature type="region of interest" description="Disordered" evidence="10">
    <location>
        <begin position="96"/>
        <end position="244"/>
    </location>
</feature>
<evidence type="ECO:0000256" key="1">
    <source>
        <dbReference type="ARBA" id="ARBA00003975"/>
    </source>
</evidence>
<keyword evidence="14" id="KW-1185">Reference proteome</keyword>
<dbReference type="GO" id="GO:0003723">
    <property type="term" value="F:RNA binding"/>
    <property type="evidence" value="ECO:0007669"/>
    <property type="project" value="UniProtKB-KW"/>
</dbReference>
<dbReference type="Proteomes" id="UP001209540">
    <property type="component" value="Unassembled WGS sequence"/>
</dbReference>
<feature type="domain" description="Snurportin-1 m3G cap-binding" evidence="12">
    <location>
        <begin position="247"/>
        <end position="429"/>
    </location>
</feature>
<feature type="compositionally biased region" description="Basic and acidic residues" evidence="10">
    <location>
        <begin position="123"/>
        <end position="134"/>
    </location>
</feature>
<proteinExistence type="inferred from homology"/>
<sequence length="439" mass="51629">MSNVPLSKEAKEPKLNNFVFQHPVQHWKPDFENNPSTENKLTNTTTTPTTTTTTTTTTSPDRSNVEKNQQNKSFTFSKNNVHVDWDDLSSQFEQNVSMSSTNSRQTRRQESFLAFKAPLTHKASQEERRRRALEMQKTNRLNNLNTRRRNYAKTQDEDEDEDASNDDDESSSSDDDLNSATSSMDNYESEEQPRSMKRGRDENNDGRTDWMVDDAKIQRVDIKSEKNKKSKRKKNKRKFKKQQGNAVMYGESLDEIPHDFYTNWVMMPYPTGKRCILTTGRGETIARRKNGSIWKRFQSMLPNGSKGKHDWKNTNQCILDCIYDPVHWTFYILDVMCWKGYSIYDCDTDFRHFWLQSKVESEMDTRTNENMFYKFKILRPIPMSEFNHVCDGAQKYMKNQGYDFKLDGILFYHRETRYIEGSTPLVVWVPGDDNLNQFK</sequence>
<dbReference type="Pfam" id="PF11538">
    <property type="entry name" value="Snurportin1"/>
    <property type="match status" value="1"/>
</dbReference>
<keyword evidence="8" id="KW-0694">RNA-binding</keyword>
<evidence type="ECO:0000313" key="13">
    <source>
        <dbReference type="EMBL" id="KAI9269136.1"/>
    </source>
</evidence>
<dbReference type="GO" id="GO:0005634">
    <property type="term" value="C:nucleus"/>
    <property type="evidence" value="ECO:0007669"/>
    <property type="project" value="UniProtKB-SubCell"/>
</dbReference>
<reference evidence="13" key="1">
    <citation type="journal article" date="2022" name="IScience">
        <title>Evolution of zygomycete secretomes and the origins of terrestrial fungal ecologies.</title>
        <authorList>
            <person name="Chang Y."/>
            <person name="Wang Y."/>
            <person name="Mondo S."/>
            <person name="Ahrendt S."/>
            <person name="Andreopoulos W."/>
            <person name="Barry K."/>
            <person name="Beard J."/>
            <person name="Benny G.L."/>
            <person name="Blankenship S."/>
            <person name="Bonito G."/>
            <person name="Cuomo C."/>
            <person name="Desiro A."/>
            <person name="Gervers K.A."/>
            <person name="Hundley H."/>
            <person name="Kuo A."/>
            <person name="LaButti K."/>
            <person name="Lang B.F."/>
            <person name="Lipzen A."/>
            <person name="O'Donnell K."/>
            <person name="Pangilinan J."/>
            <person name="Reynolds N."/>
            <person name="Sandor L."/>
            <person name="Smith M.E."/>
            <person name="Tsang A."/>
            <person name="Grigoriev I.V."/>
            <person name="Stajich J.E."/>
            <person name="Spatafora J.W."/>
        </authorList>
    </citation>
    <scope>NUCLEOTIDE SEQUENCE</scope>
    <source>
        <strain evidence="13">RSA 2281</strain>
    </source>
</reference>
<accession>A0AAD5PG81</accession>
<reference evidence="13" key="2">
    <citation type="submission" date="2023-02" db="EMBL/GenBank/DDBJ databases">
        <authorList>
            <consortium name="DOE Joint Genome Institute"/>
            <person name="Mondo S.J."/>
            <person name="Chang Y."/>
            <person name="Wang Y."/>
            <person name="Ahrendt S."/>
            <person name="Andreopoulos W."/>
            <person name="Barry K."/>
            <person name="Beard J."/>
            <person name="Benny G.L."/>
            <person name="Blankenship S."/>
            <person name="Bonito G."/>
            <person name="Cuomo C."/>
            <person name="Desiro A."/>
            <person name="Gervers K.A."/>
            <person name="Hundley H."/>
            <person name="Kuo A."/>
            <person name="LaButti K."/>
            <person name="Lang B.F."/>
            <person name="Lipzen A."/>
            <person name="O'Donnell K."/>
            <person name="Pangilinan J."/>
            <person name="Reynolds N."/>
            <person name="Sandor L."/>
            <person name="Smith M.W."/>
            <person name="Tsang A."/>
            <person name="Grigoriev I.V."/>
            <person name="Stajich J.E."/>
            <person name="Spatafora J.W."/>
        </authorList>
    </citation>
    <scope>NUCLEOTIDE SEQUENCE</scope>
    <source>
        <strain evidence="13">RSA 2281</strain>
    </source>
</reference>
<feature type="compositionally biased region" description="Basic residues" evidence="10">
    <location>
        <begin position="228"/>
        <end position="241"/>
    </location>
</feature>
<comment type="similarity">
    <text evidence="4">Belongs to the snurportin family.</text>
</comment>
<dbReference type="Gene3D" id="3.30.470.30">
    <property type="entry name" value="DNA ligase/mRNA capping enzyme"/>
    <property type="match status" value="1"/>
</dbReference>
<feature type="compositionally biased region" description="Polar residues" evidence="10">
    <location>
        <begin position="59"/>
        <end position="75"/>
    </location>
</feature>
<evidence type="ECO:0000259" key="11">
    <source>
        <dbReference type="Pfam" id="PF11538"/>
    </source>
</evidence>
<dbReference type="CDD" id="cd09232">
    <property type="entry name" value="Snurportin-1_C"/>
    <property type="match status" value="1"/>
</dbReference>
<dbReference type="InterPro" id="IPR024721">
    <property type="entry name" value="Snurportin-1_N"/>
</dbReference>
<keyword evidence="7" id="KW-0963">Cytoplasm</keyword>
<dbReference type="EMBL" id="JAIXMP010000008">
    <property type="protein sequence ID" value="KAI9269136.1"/>
    <property type="molecule type" value="Genomic_DNA"/>
</dbReference>
<dbReference type="GO" id="GO:0061015">
    <property type="term" value="P:snRNA import into nucleus"/>
    <property type="evidence" value="ECO:0007669"/>
    <property type="project" value="InterPro"/>
</dbReference>
<comment type="subcellular location">
    <subcellularLocation>
        <location evidence="3">Cytoplasm</location>
    </subcellularLocation>
    <subcellularLocation>
        <location evidence="2">Nucleus</location>
    </subcellularLocation>
</comment>